<dbReference type="InterPro" id="IPR036778">
    <property type="entry name" value="OHCU_decarboxylase_sf"/>
</dbReference>
<reference evidence="3 4" key="1">
    <citation type="submission" date="2013-07" db="EMBL/GenBank/DDBJ databases">
        <title>The Genome Sequence of Cryptococcus heveanensis BCC8398.</title>
        <authorList>
            <consortium name="The Broad Institute Genome Sequencing Platform"/>
            <person name="Cuomo C."/>
            <person name="Litvintseva A."/>
            <person name="Chen Y."/>
            <person name="Heitman J."/>
            <person name="Sun S."/>
            <person name="Springer D."/>
            <person name="Dromer F."/>
            <person name="Young S.K."/>
            <person name="Zeng Q."/>
            <person name="Gargeya S."/>
            <person name="Fitzgerald M."/>
            <person name="Abouelleil A."/>
            <person name="Alvarado L."/>
            <person name="Berlin A.M."/>
            <person name="Chapman S.B."/>
            <person name="Dewar J."/>
            <person name="Goldberg J."/>
            <person name="Griggs A."/>
            <person name="Gujja S."/>
            <person name="Hansen M."/>
            <person name="Howarth C."/>
            <person name="Imamovic A."/>
            <person name="Larimer J."/>
            <person name="McCowan C."/>
            <person name="Murphy C."/>
            <person name="Pearson M."/>
            <person name="Priest M."/>
            <person name="Roberts A."/>
            <person name="Saif S."/>
            <person name="Shea T."/>
            <person name="Sykes S."/>
            <person name="Wortman J."/>
            <person name="Nusbaum C."/>
            <person name="Birren B."/>
        </authorList>
    </citation>
    <scope>NUCLEOTIDE SEQUENCE [LARGE SCALE GENOMIC DNA]</scope>
    <source>
        <strain evidence="3 4">BCC8398</strain>
    </source>
</reference>
<dbReference type="SUPFAM" id="SSF158694">
    <property type="entry name" value="UraD-Like"/>
    <property type="match status" value="1"/>
</dbReference>
<organism evidence="3 4">
    <name type="scientific">Kwoniella heveanensis BCC8398</name>
    <dbReference type="NCBI Taxonomy" id="1296120"/>
    <lineage>
        <taxon>Eukaryota</taxon>
        <taxon>Fungi</taxon>
        <taxon>Dikarya</taxon>
        <taxon>Basidiomycota</taxon>
        <taxon>Agaricomycotina</taxon>
        <taxon>Tremellomycetes</taxon>
        <taxon>Tremellales</taxon>
        <taxon>Cryptococcaceae</taxon>
        <taxon>Kwoniella</taxon>
    </lineage>
</organism>
<feature type="domain" description="Oxo-4-hydroxy-4-carboxy-5-ureidoimidazoline decarboxylase" evidence="2">
    <location>
        <begin position="22"/>
        <end position="152"/>
    </location>
</feature>
<accession>A0A1B9GI94</accession>
<name>A0A1B9GI94_9TREE</name>
<dbReference type="PANTHER" id="PTHR37987:SF1">
    <property type="entry name" value="OXO-4-HYDROXY-4-CARBOXY-5-UREIDOIMIDAZOLINE DECARBOXYLASE DOMAIN-CONTAINING PROTEIN"/>
    <property type="match status" value="1"/>
</dbReference>
<dbReference type="Pfam" id="PF09349">
    <property type="entry name" value="OHCU_decarbox"/>
    <property type="match status" value="1"/>
</dbReference>
<keyword evidence="4" id="KW-1185">Reference proteome</keyword>
<dbReference type="Proteomes" id="UP000092666">
    <property type="component" value="Unassembled WGS sequence"/>
</dbReference>
<dbReference type="OrthoDB" id="5398391at2759"/>
<dbReference type="EMBL" id="KV700143">
    <property type="protein sequence ID" value="OCF30738.1"/>
    <property type="molecule type" value="Genomic_DNA"/>
</dbReference>
<evidence type="ECO:0000313" key="3">
    <source>
        <dbReference type="EMBL" id="OCF30738.1"/>
    </source>
</evidence>
<keyword evidence="1" id="KW-0659">Purine metabolism</keyword>
<evidence type="ECO:0000259" key="2">
    <source>
        <dbReference type="Pfam" id="PF09349"/>
    </source>
</evidence>
<dbReference type="Gene3D" id="1.10.3330.10">
    <property type="entry name" value="Oxo-4-hydroxy-4-carboxy-5-ureidoimidazoline decarboxylase"/>
    <property type="match status" value="1"/>
</dbReference>
<reference evidence="4" key="2">
    <citation type="submission" date="2013-12" db="EMBL/GenBank/DDBJ databases">
        <title>Evolution of pathogenesis and genome organization in the Tremellales.</title>
        <authorList>
            <person name="Cuomo C."/>
            <person name="Litvintseva A."/>
            <person name="Heitman J."/>
            <person name="Chen Y."/>
            <person name="Sun S."/>
            <person name="Springer D."/>
            <person name="Dromer F."/>
            <person name="Young S."/>
            <person name="Zeng Q."/>
            <person name="Chapman S."/>
            <person name="Gujja S."/>
            <person name="Saif S."/>
            <person name="Birren B."/>
        </authorList>
    </citation>
    <scope>NUCLEOTIDE SEQUENCE [LARGE SCALE GENOMIC DNA]</scope>
    <source>
        <strain evidence="4">BCC8398</strain>
    </source>
</reference>
<evidence type="ECO:0000256" key="1">
    <source>
        <dbReference type="ARBA" id="ARBA00022631"/>
    </source>
</evidence>
<proteinExistence type="predicted"/>
<protein>
    <recommendedName>
        <fullName evidence="2">Oxo-4-hydroxy-4-carboxy-5-ureidoimidazoline decarboxylase domain-containing protein</fullName>
    </recommendedName>
</protein>
<dbReference type="GO" id="GO:0006144">
    <property type="term" value="P:purine nucleobase metabolic process"/>
    <property type="evidence" value="ECO:0007669"/>
    <property type="project" value="UniProtKB-KW"/>
</dbReference>
<evidence type="ECO:0000313" key="4">
    <source>
        <dbReference type="Proteomes" id="UP000092666"/>
    </source>
</evidence>
<sequence>MLHPDPAETDSILALSDLNSASALESLLVLLFEPSPALTNLLVPSVLLRLTARSDPPASYNELVDICEGVVKEQWTWDEKAEFVGGHPMIGEVKGLSKLSGKEQGGVVPTRKVVLDRLAHLNQLYCKIYPGLRYITFVNGRPRSAIIPEMESVLSLPVSPEPLPDDYLTDQPALDSEEVKSKIKSTESEEWKSECERALGDVWLIGRARLKGLDLQ</sequence>
<dbReference type="AlphaFoldDB" id="A0A1B9GI94"/>
<gene>
    <name evidence="3" type="ORF">I316_07624</name>
</gene>
<dbReference type="PANTHER" id="PTHR37987">
    <property type="entry name" value="CHROMOSOME 9, WHOLE GENOME SHOTGUN SEQUENCE"/>
    <property type="match status" value="1"/>
</dbReference>
<dbReference type="InterPro" id="IPR018020">
    <property type="entry name" value="OHCU_decarboxylase"/>
</dbReference>